<dbReference type="Proteomes" id="UP000029409">
    <property type="component" value="Chromosome"/>
</dbReference>
<feature type="domain" description="N-acetyltransferase" evidence="1">
    <location>
        <begin position="149"/>
        <end position="284"/>
    </location>
</feature>
<dbReference type="STRING" id="44251.PDUR_03025"/>
<evidence type="ECO:0000313" key="2">
    <source>
        <dbReference type="EMBL" id="AIQ11090.1"/>
    </source>
</evidence>
<dbReference type="SUPFAM" id="SSF55729">
    <property type="entry name" value="Acyl-CoA N-acyltransferases (Nat)"/>
    <property type="match status" value="1"/>
</dbReference>
<dbReference type="AlphaFoldDB" id="A0A089HK77"/>
<sequence>MLSDFERVNEFIRRNFQRYQLGGNIPQPFWEYAHTHPYFNHNLTHRFGIWEDNGEIAAVACYELDLGECYFLTKTGYEYMKPGMIDYAEKELSKVANHQKSLDIYVFDYEDQLKKALLQKGYGKDWSAPITVFKYENGFHERVLPEGFSIITLEDENDFRKIHDVLWRGFDHEDEPDDDLDCRMLMQSAPHFRKDLTTIIKAPNGEYACFAGMWMDEVNDFAYIEPLVTDPRYRRMGLATIAITESMKHTHKFGATYCFGGAPEFYTSIGFETVCYREKWSKVW</sequence>
<evidence type="ECO:0000259" key="1">
    <source>
        <dbReference type="PROSITE" id="PS51186"/>
    </source>
</evidence>
<dbReference type="InterPro" id="IPR016181">
    <property type="entry name" value="Acyl_CoA_acyltransferase"/>
</dbReference>
<protein>
    <recommendedName>
        <fullName evidence="1">N-acetyltransferase domain-containing protein</fullName>
    </recommendedName>
</protein>
<name>A0A089HK77_PAEDU</name>
<dbReference type="eggNOG" id="COG3153">
    <property type="taxonomic scope" value="Bacteria"/>
</dbReference>
<dbReference type="PROSITE" id="PS51186">
    <property type="entry name" value="GNAT"/>
    <property type="match status" value="1"/>
</dbReference>
<gene>
    <name evidence="2" type="ORF">PDUR_03025</name>
</gene>
<dbReference type="EMBL" id="CP009288">
    <property type="protein sequence ID" value="AIQ11090.1"/>
    <property type="molecule type" value="Genomic_DNA"/>
</dbReference>
<organism evidence="2 3">
    <name type="scientific">Paenibacillus durus</name>
    <name type="common">Paenibacillus azotofixans</name>
    <dbReference type="NCBI Taxonomy" id="44251"/>
    <lineage>
        <taxon>Bacteria</taxon>
        <taxon>Bacillati</taxon>
        <taxon>Bacillota</taxon>
        <taxon>Bacilli</taxon>
        <taxon>Bacillales</taxon>
        <taxon>Paenibacillaceae</taxon>
        <taxon>Paenibacillus</taxon>
    </lineage>
</organism>
<accession>A0A089HK77</accession>
<dbReference type="GO" id="GO:0016747">
    <property type="term" value="F:acyltransferase activity, transferring groups other than amino-acyl groups"/>
    <property type="evidence" value="ECO:0007669"/>
    <property type="project" value="InterPro"/>
</dbReference>
<dbReference type="KEGG" id="pdu:PDUR_03025"/>
<keyword evidence="3" id="KW-1185">Reference proteome</keyword>
<reference evidence="2 3" key="1">
    <citation type="submission" date="2014-08" db="EMBL/GenBank/DDBJ databases">
        <title>Comparative genomics of the Paenibacillus odorifer group.</title>
        <authorList>
            <person name="den Bakker H.C."/>
            <person name="Tsai Y.-C."/>
            <person name="Martin N."/>
            <person name="Korlach J."/>
            <person name="Wiedmann M."/>
        </authorList>
    </citation>
    <scope>NUCLEOTIDE SEQUENCE [LARGE SCALE GENOMIC DNA]</scope>
    <source>
        <strain evidence="2 3">DSM 1735</strain>
    </source>
</reference>
<proteinExistence type="predicted"/>
<dbReference type="Gene3D" id="3.40.630.30">
    <property type="match status" value="1"/>
</dbReference>
<dbReference type="InterPro" id="IPR000182">
    <property type="entry name" value="GNAT_dom"/>
</dbReference>
<evidence type="ECO:0000313" key="3">
    <source>
        <dbReference type="Proteomes" id="UP000029409"/>
    </source>
</evidence>
<dbReference type="Pfam" id="PF00583">
    <property type="entry name" value="Acetyltransf_1"/>
    <property type="match status" value="1"/>
</dbReference>
<dbReference type="CDD" id="cd04301">
    <property type="entry name" value="NAT_SF"/>
    <property type="match status" value="1"/>
</dbReference>